<dbReference type="InterPro" id="IPR037518">
    <property type="entry name" value="MPN"/>
</dbReference>
<keyword evidence="6" id="KW-0482">Metalloprotease</keyword>
<organism evidence="9 10">
    <name type="scientific">Solibaculum mannosilyticum</name>
    <dbReference type="NCBI Taxonomy" id="2780922"/>
    <lineage>
        <taxon>Bacteria</taxon>
        <taxon>Bacillati</taxon>
        <taxon>Bacillota</taxon>
        <taxon>Clostridia</taxon>
        <taxon>Eubacteriales</taxon>
        <taxon>Oscillospiraceae</taxon>
        <taxon>Solibaculum</taxon>
    </lineage>
</organism>
<keyword evidence="2" id="KW-0645">Protease</keyword>
<dbReference type="SUPFAM" id="SSF47781">
    <property type="entry name" value="RuvA domain 2-like"/>
    <property type="match status" value="1"/>
</dbReference>
<evidence type="ECO:0000256" key="4">
    <source>
        <dbReference type="ARBA" id="ARBA00022801"/>
    </source>
</evidence>
<keyword evidence="5" id="KW-0862">Zinc</keyword>
<dbReference type="EMBL" id="AP023321">
    <property type="protein sequence ID" value="BCI60455.1"/>
    <property type="molecule type" value="Genomic_DNA"/>
</dbReference>
<evidence type="ECO:0000256" key="5">
    <source>
        <dbReference type="ARBA" id="ARBA00022833"/>
    </source>
</evidence>
<accession>A0A7I8D393</accession>
<gene>
    <name evidence="9" type="ORF">C12CBH8_10940</name>
</gene>
<sequence>MLHNGHRDRLRSRFLKEGLDNFEPHNVLELLLFYSIPRRDTNDVAHNLIDRFGSLSATLDAPYDELLKVPGVGANTATLIKMITSICRWYMVDRTSDIRTLNSVEKAGEFLKPKFIGRTDEIIYFVSLDAKSRILNCSLVSEGAVNEVNLNIRKIVELVMRYKACAGILSHNHPNGLAIPSEDDVETTYQLMRALKYVNVHLIDHIIVADDDFVSMRESRRYASIFDSSPIVSE</sequence>
<dbReference type="Proteomes" id="UP000593890">
    <property type="component" value="Chromosome"/>
</dbReference>
<dbReference type="Gene3D" id="3.40.140.10">
    <property type="entry name" value="Cytidine Deaminase, domain 2"/>
    <property type="match status" value="1"/>
</dbReference>
<evidence type="ECO:0000313" key="10">
    <source>
        <dbReference type="Proteomes" id="UP000593890"/>
    </source>
</evidence>
<name>A0A7I8D393_9FIRM</name>
<dbReference type="RefSeq" id="WP_090266311.1">
    <property type="nucleotide sequence ID" value="NZ_AP023321.1"/>
</dbReference>
<keyword evidence="4" id="KW-0378">Hydrolase</keyword>
<evidence type="ECO:0000256" key="6">
    <source>
        <dbReference type="ARBA" id="ARBA00023049"/>
    </source>
</evidence>
<evidence type="ECO:0000259" key="8">
    <source>
        <dbReference type="PROSITE" id="PS50249"/>
    </source>
</evidence>
<keyword evidence="3" id="KW-0479">Metal-binding</keyword>
<dbReference type="PROSITE" id="PS50249">
    <property type="entry name" value="MPN"/>
    <property type="match status" value="1"/>
</dbReference>
<dbReference type="GO" id="GO:0046872">
    <property type="term" value="F:metal ion binding"/>
    <property type="evidence" value="ECO:0007669"/>
    <property type="project" value="UniProtKB-KW"/>
</dbReference>
<dbReference type="Pfam" id="PF04002">
    <property type="entry name" value="RadC"/>
    <property type="match status" value="1"/>
</dbReference>
<dbReference type="PANTHER" id="PTHR30471:SF3">
    <property type="entry name" value="UPF0758 PROTEIN YEES-RELATED"/>
    <property type="match status" value="1"/>
</dbReference>
<dbReference type="AlphaFoldDB" id="A0A7I8D393"/>
<dbReference type="NCBIfam" id="TIGR00608">
    <property type="entry name" value="radc"/>
    <property type="match status" value="1"/>
</dbReference>
<dbReference type="CDD" id="cd08071">
    <property type="entry name" value="MPN_DUF2466"/>
    <property type="match status" value="1"/>
</dbReference>
<dbReference type="Gene3D" id="1.10.150.20">
    <property type="entry name" value="5' to 3' exonuclease, C-terminal subdomain"/>
    <property type="match status" value="1"/>
</dbReference>
<evidence type="ECO:0000256" key="3">
    <source>
        <dbReference type="ARBA" id="ARBA00022723"/>
    </source>
</evidence>
<evidence type="ECO:0000256" key="1">
    <source>
        <dbReference type="ARBA" id="ARBA00010243"/>
    </source>
</evidence>
<dbReference type="InterPro" id="IPR010994">
    <property type="entry name" value="RuvA_2-like"/>
</dbReference>
<dbReference type="InterPro" id="IPR025657">
    <property type="entry name" value="RadC_JAB"/>
</dbReference>
<reference evidence="10" key="1">
    <citation type="submission" date="2020-07" db="EMBL/GenBank/DDBJ databases">
        <title>Complete genome sequencing of Clostridia bacterium strain 12CBH8.</title>
        <authorList>
            <person name="Sakamoto M."/>
            <person name="Murakami T."/>
            <person name="Mori H."/>
        </authorList>
    </citation>
    <scope>NUCLEOTIDE SEQUENCE [LARGE SCALE GENOMIC DNA]</scope>
    <source>
        <strain evidence="10">12CBH8</strain>
    </source>
</reference>
<dbReference type="InterPro" id="IPR001405">
    <property type="entry name" value="UPF0758"/>
</dbReference>
<protein>
    <submittedName>
        <fullName evidence="9">UPF0758 protein</fullName>
    </submittedName>
</protein>
<comment type="similarity">
    <text evidence="1 7">Belongs to the UPF0758 family.</text>
</comment>
<dbReference type="PANTHER" id="PTHR30471">
    <property type="entry name" value="DNA REPAIR PROTEIN RADC"/>
    <property type="match status" value="1"/>
</dbReference>
<proteinExistence type="inferred from homology"/>
<evidence type="ECO:0000313" key="9">
    <source>
        <dbReference type="EMBL" id="BCI60455.1"/>
    </source>
</evidence>
<evidence type="ECO:0000256" key="7">
    <source>
        <dbReference type="RuleBase" id="RU003797"/>
    </source>
</evidence>
<feature type="domain" description="MPN" evidence="8">
    <location>
        <begin position="100"/>
        <end position="222"/>
    </location>
</feature>
<keyword evidence="10" id="KW-1185">Reference proteome</keyword>
<dbReference type="GO" id="GO:0006508">
    <property type="term" value="P:proteolysis"/>
    <property type="evidence" value="ECO:0007669"/>
    <property type="project" value="UniProtKB-KW"/>
</dbReference>
<evidence type="ECO:0000256" key="2">
    <source>
        <dbReference type="ARBA" id="ARBA00022670"/>
    </source>
</evidence>
<dbReference type="GO" id="GO:0008237">
    <property type="term" value="F:metallopeptidase activity"/>
    <property type="evidence" value="ECO:0007669"/>
    <property type="project" value="UniProtKB-KW"/>
</dbReference>
<dbReference type="KEGG" id="sman:C12CBH8_10940"/>